<evidence type="ECO:0000256" key="1">
    <source>
        <dbReference type="ARBA" id="ARBA00013134"/>
    </source>
</evidence>
<dbReference type="PANTHER" id="PTHR48094">
    <property type="entry name" value="PROTEIN/NUCLEIC ACID DEGLYCASE DJ-1-RELATED"/>
    <property type="match status" value="1"/>
</dbReference>
<accession>A0AAE1I6B6</accession>
<dbReference type="GO" id="GO:0019243">
    <property type="term" value="P:methylglyoxal catabolic process to D-lactate via S-lactoyl-glutathione"/>
    <property type="evidence" value="ECO:0007669"/>
    <property type="project" value="TreeGrafter"/>
</dbReference>
<feature type="domain" description="DJ-1/PfpI" evidence="6">
    <location>
        <begin position="61"/>
        <end position="165"/>
    </location>
</feature>
<evidence type="ECO:0000259" key="6">
    <source>
        <dbReference type="Pfam" id="PF01965"/>
    </source>
</evidence>
<dbReference type="Proteomes" id="UP001273209">
    <property type="component" value="Unassembled WGS sequence"/>
</dbReference>
<gene>
    <name evidence="7" type="ORF">Triagg1_9689</name>
</gene>
<keyword evidence="2" id="KW-0346">Stress response</keyword>
<comment type="catalytic activity">
    <reaction evidence="5">
        <text>methylglyoxal + H2O = (R)-lactate + H(+)</text>
        <dbReference type="Rhea" id="RHEA:27754"/>
        <dbReference type="ChEBI" id="CHEBI:15377"/>
        <dbReference type="ChEBI" id="CHEBI:15378"/>
        <dbReference type="ChEBI" id="CHEBI:16004"/>
        <dbReference type="ChEBI" id="CHEBI:17158"/>
        <dbReference type="EC" id="4.2.1.130"/>
    </reaction>
</comment>
<evidence type="ECO:0000256" key="5">
    <source>
        <dbReference type="ARBA" id="ARBA00048082"/>
    </source>
</evidence>
<proteinExistence type="inferred from homology"/>
<dbReference type="InterPro" id="IPR029062">
    <property type="entry name" value="Class_I_gatase-like"/>
</dbReference>
<dbReference type="EC" id="4.2.1.130" evidence="1"/>
<evidence type="ECO:0000313" key="8">
    <source>
        <dbReference type="Proteomes" id="UP001273209"/>
    </source>
</evidence>
<dbReference type="Gene3D" id="3.40.50.880">
    <property type="match status" value="1"/>
</dbReference>
<evidence type="ECO:0000256" key="2">
    <source>
        <dbReference type="ARBA" id="ARBA00023016"/>
    </source>
</evidence>
<dbReference type="CDD" id="cd03141">
    <property type="entry name" value="GATase1_Hsp31_like"/>
    <property type="match status" value="1"/>
</dbReference>
<dbReference type="SUPFAM" id="SSF52317">
    <property type="entry name" value="Class I glutamine amidotransferase-like"/>
    <property type="match status" value="1"/>
</dbReference>
<organism evidence="7 8">
    <name type="scientific">Trichoderma aggressivum f. europaeum</name>
    <dbReference type="NCBI Taxonomy" id="173218"/>
    <lineage>
        <taxon>Eukaryota</taxon>
        <taxon>Fungi</taxon>
        <taxon>Dikarya</taxon>
        <taxon>Ascomycota</taxon>
        <taxon>Pezizomycotina</taxon>
        <taxon>Sordariomycetes</taxon>
        <taxon>Hypocreomycetidae</taxon>
        <taxon>Hypocreales</taxon>
        <taxon>Hypocreaceae</taxon>
        <taxon>Trichoderma</taxon>
    </lineage>
</organism>
<reference evidence="7" key="1">
    <citation type="submission" date="2023-11" db="EMBL/GenBank/DDBJ databases">
        <title>The genome sequences of three competitors of mushroom-forming fungi.</title>
        <authorList>
            <person name="Beijen E."/>
            <person name="Ohm R.A."/>
        </authorList>
    </citation>
    <scope>NUCLEOTIDE SEQUENCE</scope>
    <source>
        <strain evidence="7">CBS 100526</strain>
    </source>
</reference>
<evidence type="ECO:0000256" key="3">
    <source>
        <dbReference type="ARBA" id="ARBA00023239"/>
    </source>
</evidence>
<dbReference type="AlphaFoldDB" id="A0AAE1I6B6"/>
<dbReference type="GO" id="GO:0019172">
    <property type="term" value="F:glyoxalase III activity"/>
    <property type="evidence" value="ECO:0007669"/>
    <property type="project" value="UniProtKB-EC"/>
</dbReference>
<dbReference type="InterPro" id="IPR002818">
    <property type="entry name" value="DJ-1/PfpI"/>
</dbReference>
<dbReference type="PANTHER" id="PTHR48094:SF11">
    <property type="entry name" value="GLUTATHIONE-INDEPENDENT GLYOXALASE HSP31-RELATED"/>
    <property type="match status" value="1"/>
</dbReference>
<sequence>MASTKPKILFVLSSHTAGWYLPINWNMQPEFAHPYQVLSPHVEVFTASPQGTSTVDPISVKLFKDDAYCQEFYNTKQDLWTTTPKLSSFIGRAKEFDVIFVVGGFGPMYDLATDTTSIQLLREFHDAGRIIVALCHGSAALVHVKLADGSPILAGHQVTGFSNLEEEQATSNGIVPPGMPFSLEDALNKASGDKYEKSTEAWSPHVIVDPSRKLLFGQNPNSAHPLGEKLLEVLTH</sequence>
<evidence type="ECO:0000256" key="4">
    <source>
        <dbReference type="ARBA" id="ARBA00038493"/>
    </source>
</evidence>
<comment type="caution">
    <text evidence="7">The sequence shown here is derived from an EMBL/GenBank/DDBJ whole genome shotgun (WGS) entry which is preliminary data.</text>
</comment>
<dbReference type="RefSeq" id="XP_062751377.1">
    <property type="nucleotide sequence ID" value="XM_062904674.1"/>
</dbReference>
<name>A0AAE1I6B6_9HYPO</name>
<dbReference type="InterPro" id="IPR050325">
    <property type="entry name" value="Prot/Nucl_acid_deglycase"/>
</dbReference>
<comment type="similarity">
    <text evidence="4">Belongs to the peptidase C56 family. HSP31-like subfamily.</text>
</comment>
<dbReference type="GeneID" id="87924578"/>
<keyword evidence="8" id="KW-1185">Reference proteome</keyword>
<dbReference type="GO" id="GO:0005737">
    <property type="term" value="C:cytoplasm"/>
    <property type="evidence" value="ECO:0007669"/>
    <property type="project" value="TreeGrafter"/>
</dbReference>
<keyword evidence="3" id="KW-0456">Lyase</keyword>
<dbReference type="Pfam" id="PF01965">
    <property type="entry name" value="DJ-1_PfpI"/>
    <property type="match status" value="1"/>
</dbReference>
<dbReference type="EMBL" id="JAWRVG010000057">
    <property type="protein sequence ID" value="KAK4062819.1"/>
    <property type="molecule type" value="Genomic_DNA"/>
</dbReference>
<evidence type="ECO:0000313" key="7">
    <source>
        <dbReference type="EMBL" id="KAK4062819.1"/>
    </source>
</evidence>
<protein>
    <recommendedName>
        <fullName evidence="1">D-lactate dehydratase</fullName>
        <ecNumber evidence="1">4.2.1.130</ecNumber>
    </recommendedName>
</protein>